<dbReference type="InterPro" id="IPR027417">
    <property type="entry name" value="P-loop_NTPase"/>
</dbReference>
<evidence type="ECO:0008006" key="3">
    <source>
        <dbReference type="Google" id="ProtNLM"/>
    </source>
</evidence>
<keyword evidence="2" id="KW-1185">Reference proteome</keyword>
<name>A0ABM9VE36_9HYPH</name>
<protein>
    <recommendedName>
        <fullName evidence="3">AAA+ ATPase domain-containing protein</fullName>
    </recommendedName>
</protein>
<evidence type="ECO:0000313" key="2">
    <source>
        <dbReference type="Proteomes" id="UP000191812"/>
    </source>
</evidence>
<proteinExistence type="predicted"/>
<dbReference type="SUPFAM" id="SSF52540">
    <property type="entry name" value="P-loop containing nucleoside triphosphate hydrolases"/>
    <property type="match status" value="1"/>
</dbReference>
<dbReference type="EMBL" id="FBWH01000017">
    <property type="protein sequence ID" value="CUX24312.1"/>
    <property type="molecule type" value="Genomic_DNA"/>
</dbReference>
<sequence>MSALFDSNNARWLSADQVAKTFILRKDEFDILSLPTNTLMVGPRGSGKTTLLKMLTIRGLSAWSASAAKELVDRVDYRTVFLGADKQFDLFVRSLGGGRLDAFLESLSKTLVSLRIKAALIDTVRQARDADVAENSRISKLHIELTSDQEYAISKFLSTAWGLEKEALTFSELRAAIHLAVIKINQLIDRFIQNKRTISDFSTSLEYKQLLLSASEFSKDPITSIYAFIDAVEDVTRSTAKWCLCVDEMEILPDFLQTYFFSFLRSTDHRLILKLATSPFSATVGAASDTKGPMPDNDYRVVNLGFPDKPSAIEFSKQIFSAITAELNVATATFEDVLGSSPLSFSDELQAAESGSERYMSPTGVHYKRFSRLKEIDPKFAEFLRERNINLDAYSDLPENRRAIIRKHIWPAALRLERGSHQEYARGNSGDTVFRRTSPKRISDLYLGAESIFTLCEGNPRNAIGILRPLIKAYADNGQKQASFPAQAEIVSQTIAKYLSLLSAIPVGRRKSAYGALSVVKIIDEIGNYFARRALGPDYPTEYASTITVPRVINDDIAAAIGAAMNQGAFVMVSDATKLYDFGAIYGSRLRLSYLLAPRYQLALVFGGALSLRNILKDTELLQHGPVKMGDLFQP</sequence>
<dbReference type="InterPro" id="IPR056955">
    <property type="entry name" value="ORC-CDC6-like"/>
</dbReference>
<accession>A0ABM9VE36</accession>
<evidence type="ECO:0000313" key="1">
    <source>
        <dbReference type="EMBL" id="CUX24312.1"/>
    </source>
</evidence>
<gene>
    <name evidence="1" type="ORF">AGR13a_Cc240041</name>
</gene>
<dbReference type="Pfam" id="PF24389">
    <property type="entry name" value="ORC-CDC6-like"/>
    <property type="match status" value="1"/>
</dbReference>
<reference evidence="1 2" key="1">
    <citation type="submission" date="2016-01" db="EMBL/GenBank/DDBJ databases">
        <authorList>
            <person name="Regsiter A."/>
            <person name="william w."/>
        </authorList>
    </citation>
    <scope>NUCLEOTIDE SEQUENCE [LARGE SCALE GENOMIC DNA]</scope>
    <source>
        <strain evidence="1 2">CFBP 6927</strain>
    </source>
</reference>
<organism evidence="1 2">
    <name type="scientific">Agrobacterium genomosp. 13 str. CFBP 6927</name>
    <dbReference type="NCBI Taxonomy" id="1183428"/>
    <lineage>
        <taxon>Bacteria</taxon>
        <taxon>Pseudomonadati</taxon>
        <taxon>Pseudomonadota</taxon>
        <taxon>Alphaproteobacteria</taxon>
        <taxon>Hyphomicrobiales</taxon>
        <taxon>Rhizobiaceae</taxon>
        <taxon>Rhizobium/Agrobacterium group</taxon>
        <taxon>Agrobacterium</taxon>
        <taxon>Agrobacterium tumefaciens complex</taxon>
    </lineage>
</organism>
<comment type="caution">
    <text evidence="1">The sequence shown here is derived from an EMBL/GenBank/DDBJ whole genome shotgun (WGS) entry which is preliminary data.</text>
</comment>
<dbReference type="Proteomes" id="UP000191812">
    <property type="component" value="Unassembled WGS sequence"/>
</dbReference>
<dbReference type="RefSeq" id="WP_080835031.1">
    <property type="nucleotide sequence ID" value="NZ_LT009756.1"/>
</dbReference>